<evidence type="ECO:0000313" key="2">
    <source>
        <dbReference type="Proteomes" id="UP000556084"/>
    </source>
</evidence>
<organism evidence="1 2">
    <name type="scientific">Streptomyces olivoverticillatus</name>
    <dbReference type="NCBI Taxonomy" id="66427"/>
    <lineage>
        <taxon>Bacteria</taxon>
        <taxon>Bacillati</taxon>
        <taxon>Actinomycetota</taxon>
        <taxon>Actinomycetes</taxon>
        <taxon>Kitasatosporales</taxon>
        <taxon>Streptomycetaceae</taxon>
        <taxon>Streptomyces</taxon>
    </lineage>
</organism>
<keyword evidence="2" id="KW-1185">Reference proteome</keyword>
<dbReference type="AlphaFoldDB" id="A0A7W7LLA1"/>
<protein>
    <submittedName>
        <fullName evidence="1">Uncharacterized protein</fullName>
    </submittedName>
</protein>
<proteinExistence type="predicted"/>
<dbReference type="RefSeq" id="WP_184347270.1">
    <property type="nucleotide sequence ID" value="NZ_JACHJH010000002.1"/>
</dbReference>
<evidence type="ECO:0000313" key="1">
    <source>
        <dbReference type="EMBL" id="MBB4892335.1"/>
    </source>
</evidence>
<dbReference type="Gene3D" id="3.40.50.1820">
    <property type="entry name" value="alpha/beta hydrolase"/>
    <property type="match status" value="1"/>
</dbReference>
<name>A0A7W7LLA1_9ACTN</name>
<gene>
    <name evidence="1" type="ORF">FHS39_001346</name>
</gene>
<dbReference type="EMBL" id="JACHJH010000002">
    <property type="protein sequence ID" value="MBB4892335.1"/>
    <property type="molecule type" value="Genomic_DNA"/>
</dbReference>
<accession>A0A7W7LLA1</accession>
<sequence length="290" mass="30952">MENNDAWQEIGGSGPGQLVLAVDFTATGRPDARFADLIGLAGTGHPVWETMPQAIATDVGPGGAAYLDHWFEAVRATGRPVGAVLGFCAGAVYAAALADRLTQWQESAPRLILFDPELANALGLYWQFHKSVQLFEGILGPEPVARADAAGHRALQAAEADGTPDGLRALGIELVRLFREVSGPAFDELELDAESRAEFTESFTAFVAYVVAAGDFPSAEPWKKAVAFSSASPLSGLNKLRSTDPNSAAEAVARELRFDCDHMDLLRDERAAQALAGLLSSQDLSRQIRM</sequence>
<dbReference type="SUPFAM" id="SSF53474">
    <property type="entry name" value="alpha/beta-Hydrolases"/>
    <property type="match status" value="1"/>
</dbReference>
<reference evidence="1 2" key="1">
    <citation type="submission" date="2020-08" db="EMBL/GenBank/DDBJ databases">
        <title>Genomic Encyclopedia of Type Strains, Phase III (KMG-III): the genomes of soil and plant-associated and newly described type strains.</title>
        <authorList>
            <person name="Whitman W."/>
        </authorList>
    </citation>
    <scope>NUCLEOTIDE SEQUENCE [LARGE SCALE GENOMIC DNA]</scope>
    <source>
        <strain evidence="1 2">CECT 3266</strain>
    </source>
</reference>
<comment type="caution">
    <text evidence="1">The sequence shown here is derived from an EMBL/GenBank/DDBJ whole genome shotgun (WGS) entry which is preliminary data.</text>
</comment>
<dbReference type="InterPro" id="IPR029058">
    <property type="entry name" value="AB_hydrolase_fold"/>
</dbReference>
<dbReference type="Proteomes" id="UP000556084">
    <property type="component" value="Unassembled WGS sequence"/>
</dbReference>